<dbReference type="InterPro" id="IPR011197">
    <property type="entry name" value="UCP012318"/>
</dbReference>
<evidence type="ECO:0000313" key="1">
    <source>
        <dbReference type="EMBL" id="CAA6806538.1"/>
    </source>
</evidence>
<protein>
    <submittedName>
        <fullName evidence="1">COG2833: uncharacterized protein</fullName>
    </submittedName>
</protein>
<dbReference type="InterPro" id="IPR012347">
    <property type="entry name" value="Ferritin-like"/>
</dbReference>
<dbReference type="PANTHER" id="PTHR42782:SF4">
    <property type="entry name" value="DUF455 DOMAIN-CONTAINING PROTEIN"/>
    <property type="match status" value="1"/>
</dbReference>
<dbReference type="CDD" id="cd00657">
    <property type="entry name" value="Ferritin_like"/>
    <property type="match status" value="1"/>
</dbReference>
<name>A0A6S6SU69_9GAMM</name>
<dbReference type="PIRSF" id="PIRSF012318">
    <property type="entry name" value="UCP012318"/>
    <property type="match status" value="1"/>
</dbReference>
<proteinExistence type="predicted"/>
<reference evidence="1" key="1">
    <citation type="submission" date="2020-01" db="EMBL/GenBank/DDBJ databases">
        <authorList>
            <person name="Meier V. D."/>
            <person name="Meier V D."/>
        </authorList>
    </citation>
    <scope>NUCLEOTIDE SEQUENCE</scope>
    <source>
        <strain evidence="1">HLG_WM_MAG_07</strain>
    </source>
</reference>
<dbReference type="InterPro" id="IPR007402">
    <property type="entry name" value="DUF455"/>
</dbReference>
<accession>A0A6S6SU69</accession>
<dbReference type="EMBL" id="CACVAY010000030">
    <property type="protein sequence ID" value="CAA6806538.1"/>
    <property type="molecule type" value="Genomic_DNA"/>
</dbReference>
<sequence>MNIYDAAFSALMEQDPRLKKKKAQQLYTDWQARKYTRDAAKPVEQIIVPGRPEKPELVSPQHVKQRKLTSEIGLATLIHAIAHIEFNAINLALDAVYRFRKMPDQYYTDWLQVASEEAYHFSMLSERLQALGYDYGDMPAHNGLWEMCIQTDTDVMIRMALVPRVLEARGLDVTPAMMKKLTSAGDHKTVSILNIILRDEIGHVRIGSHWFKHCCAERDLEPLATFRQLLIDHMNGSLRGPFYKEARLQAGFTEEEMHELEKMLS</sequence>
<dbReference type="SUPFAM" id="SSF47240">
    <property type="entry name" value="Ferritin-like"/>
    <property type="match status" value="1"/>
</dbReference>
<dbReference type="InterPro" id="IPR009078">
    <property type="entry name" value="Ferritin-like_SF"/>
</dbReference>
<organism evidence="1">
    <name type="scientific">uncultured Thiotrichaceae bacterium</name>
    <dbReference type="NCBI Taxonomy" id="298394"/>
    <lineage>
        <taxon>Bacteria</taxon>
        <taxon>Pseudomonadati</taxon>
        <taxon>Pseudomonadota</taxon>
        <taxon>Gammaproteobacteria</taxon>
        <taxon>Thiotrichales</taxon>
        <taxon>Thiotrichaceae</taxon>
        <taxon>environmental samples</taxon>
    </lineage>
</organism>
<dbReference type="Gene3D" id="1.20.1260.10">
    <property type="match status" value="1"/>
</dbReference>
<gene>
    <name evidence="1" type="ORF">HELGO_WM12189</name>
</gene>
<dbReference type="AlphaFoldDB" id="A0A6S6SU69"/>
<dbReference type="PANTHER" id="PTHR42782">
    <property type="entry name" value="SI:CH73-314G15.3"/>
    <property type="match status" value="1"/>
</dbReference>
<dbReference type="Pfam" id="PF04305">
    <property type="entry name" value="DUF455"/>
    <property type="match status" value="1"/>
</dbReference>